<proteinExistence type="predicted"/>
<dbReference type="AlphaFoldDB" id="A0A330HXM9"/>
<comment type="cofactor">
    <cofactor evidence="1">
        <name>Fe(2+)</name>
        <dbReference type="ChEBI" id="CHEBI:29033"/>
    </cofactor>
</comment>
<comment type="caution">
    <text evidence="2">The sequence shown here is derived from an EMBL/GenBank/DDBJ whole genome shotgun (WGS) entry which is preliminary data.</text>
</comment>
<evidence type="ECO:0000313" key="2">
    <source>
        <dbReference type="EMBL" id="RAZ92578.1"/>
    </source>
</evidence>
<dbReference type="OrthoDB" id="9796766at2"/>
<dbReference type="PANTHER" id="PTHR20883">
    <property type="entry name" value="PHYTANOYL-COA DIOXYGENASE DOMAIN CONTAINING 1"/>
    <property type="match status" value="1"/>
</dbReference>
<dbReference type="SUPFAM" id="SSF51197">
    <property type="entry name" value="Clavaminate synthase-like"/>
    <property type="match status" value="1"/>
</dbReference>
<dbReference type="Proteomes" id="UP000251558">
    <property type="component" value="Unassembled WGS sequence"/>
</dbReference>
<protein>
    <submittedName>
        <fullName evidence="2">Deoxygenase</fullName>
    </submittedName>
</protein>
<dbReference type="GO" id="GO:0016706">
    <property type="term" value="F:2-oxoglutarate-dependent dioxygenase activity"/>
    <property type="evidence" value="ECO:0007669"/>
    <property type="project" value="UniProtKB-ARBA"/>
</dbReference>
<dbReference type="PANTHER" id="PTHR20883:SF48">
    <property type="entry name" value="ECTOINE DIOXYGENASE"/>
    <property type="match status" value="1"/>
</dbReference>
<name>A0A330HXM9_9HYPH</name>
<keyword evidence="3" id="KW-1185">Reference proteome</keyword>
<dbReference type="Gene3D" id="2.60.120.620">
    <property type="entry name" value="q2cbj1_9rhob like domain"/>
    <property type="match status" value="1"/>
</dbReference>
<accession>A0A330HXM9</accession>
<dbReference type="Pfam" id="PF05721">
    <property type="entry name" value="PhyH"/>
    <property type="match status" value="1"/>
</dbReference>
<gene>
    <name evidence="2" type="ORF">DPM33_01370</name>
</gene>
<dbReference type="GO" id="GO:0005506">
    <property type="term" value="F:iron ion binding"/>
    <property type="evidence" value="ECO:0007669"/>
    <property type="project" value="UniProtKB-ARBA"/>
</dbReference>
<reference evidence="2 3" key="1">
    <citation type="submission" date="2018-07" db="EMBL/GenBank/DDBJ databases">
        <title>Diversity of Mesorhizobium strains in Brazil.</title>
        <authorList>
            <person name="Helene L.C.F."/>
            <person name="Dall'Agnol R."/>
            <person name="Delamuta J.R.M."/>
            <person name="Hungria M."/>
        </authorList>
    </citation>
    <scope>NUCLEOTIDE SEQUENCE [LARGE SCALE GENOMIC DNA]</scope>
    <source>
        <strain evidence="2 3">AC99b</strain>
    </source>
</reference>
<dbReference type="InterPro" id="IPR008775">
    <property type="entry name" value="Phytyl_CoA_dOase-like"/>
</dbReference>
<sequence>MNEIDRYGVKEAAVARDDIDVLIEDLRLTGYTTLDAGLTGEQLDALSDDFDIAEASYAEQAAAAGYDLSAIGERDIIRVLPKYAPVFMSLAFNERLAQLLSRMLGGYYIVNQVNGLINRANRSKYAQAAFHRDIPYQHFVSSRPLAINALFALDDFTAENGATRVIPASHHREDFPSDETVRRRQVQIAVPRGSFIILDCMLYHAGSTNRTGRDRRGVNHVFTIPMLRQQLHLPSVLFDFPGLSADQKKILGFGLDEYRSVEAWLDARAKK</sequence>
<organism evidence="2 3">
    <name type="scientific">Mesorhizobium hawassense</name>
    <dbReference type="NCBI Taxonomy" id="1209954"/>
    <lineage>
        <taxon>Bacteria</taxon>
        <taxon>Pseudomonadati</taxon>
        <taxon>Pseudomonadota</taxon>
        <taxon>Alphaproteobacteria</taxon>
        <taxon>Hyphomicrobiales</taxon>
        <taxon>Phyllobacteriaceae</taxon>
        <taxon>Mesorhizobium</taxon>
    </lineage>
</organism>
<evidence type="ECO:0000313" key="3">
    <source>
        <dbReference type="Proteomes" id="UP000251558"/>
    </source>
</evidence>
<dbReference type="EMBL" id="QMBP01000001">
    <property type="protein sequence ID" value="RAZ92578.1"/>
    <property type="molecule type" value="Genomic_DNA"/>
</dbReference>
<evidence type="ECO:0000256" key="1">
    <source>
        <dbReference type="ARBA" id="ARBA00001954"/>
    </source>
</evidence>